<dbReference type="EMBL" id="JASBWT010000001">
    <property type="protein sequence ID" value="KAJ9109208.1"/>
    <property type="molecule type" value="Genomic_DNA"/>
</dbReference>
<evidence type="ECO:0000313" key="1">
    <source>
        <dbReference type="EMBL" id="KAJ9109208.1"/>
    </source>
</evidence>
<organism evidence="1 2">
    <name type="scientific">Naganishia friedmannii</name>
    <dbReference type="NCBI Taxonomy" id="89922"/>
    <lineage>
        <taxon>Eukaryota</taxon>
        <taxon>Fungi</taxon>
        <taxon>Dikarya</taxon>
        <taxon>Basidiomycota</taxon>
        <taxon>Agaricomycotina</taxon>
        <taxon>Tremellomycetes</taxon>
        <taxon>Filobasidiales</taxon>
        <taxon>Filobasidiaceae</taxon>
        <taxon>Naganishia</taxon>
    </lineage>
</organism>
<protein>
    <submittedName>
        <fullName evidence="1">Uncharacterized protein</fullName>
    </submittedName>
</protein>
<name>A0ACC2WBS9_9TREE</name>
<proteinExistence type="predicted"/>
<keyword evidence="2" id="KW-1185">Reference proteome</keyword>
<sequence length="617" mass="69715">MSILPPSSAARYFSSLALHSSRKVALLGNKDLPPYFSHDQPERHLRKDPKGKKPVREGEEEEVDDREWELRVGSGLLHLRATLPYIFNPPEDAPLFPPSVYSNHVCLRLPAPLPVKLSSLHLYQFMFAMARHGMHVMHTDVYASLDKVTVSPNVNARMATKDLVKRLPNADRKRRNRQVRVELSVNGTPRLTPDHPTSWKTSSLYTFSPLSGLIIEHEVETIRPLPGEGVAEWLSHRLWGFRANTGEELNPIPAHARMGDAAPLKDRFARLSITLGQQKRSFHTLLRRPTCQLKRSSRLNSLSIRKNSSFAQLSHLLKNQELDHESAADELRWMHEAVAAKNLSQKGKEDLLQEMVQLRANGKPLQYILGDTEFGPIQLLCRSPTLIPRPETAFVFERFANLLATQSDLSTEYKLLDLYTGSAPIPLLIRHLLSDNWRTYGVDLSETAVALAQENVASITNQHQDRKAPTAIWQDDTMKNDFPAKAVRRMDGRCHILTANPPYIPYEQYIDLPSGVRAFEDINALLGDGSPFATLEQRKGDGLTHYRRIANILSELLLPRDELPGNALRNGPRVALEIGFDQGESVQSILKVESGVITRTECWKDQYGQDRLVVAWL</sequence>
<gene>
    <name evidence="1" type="ORF">QFC21_000537</name>
</gene>
<dbReference type="Proteomes" id="UP001227268">
    <property type="component" value="Unassembled WGS sequence"/>
</dbReference>
<accession>A0ACC2WBS9</accession>
<reference evidence="1" key="1">
    <citation type="submission" date="2023-04" db="EMBL/GenBank/DDBJ databases">
        <title>Draft Genome sequencing of Naganishia species isolated from polar environments using Oxford Nanopore Technology.</title>
        <authorList>
            <person name="Leo P."/>
            <person name="Venkateswaran K."/>
        </authorList>
    </citation>
    <scope>NUCLEOTIDE SEQUENCE</scope>
    <source>
        <strain evidence="1">MNA-CCFEE 5423</strain>
    </source>
</reference>
<evidence type="ECO:0000313" key="2">
    <source>
        <dbReference type="Proteomes" id="UP001227268"/>
    </source>
</evidence>
<comment type="caution">
    <text evidence="1">The sequence shown here is derived from an EMBL/GenBank/DDBJ whole genome shotgun (WGS) entry which is preliminary data.</text>
</comment>